<dbReference type="PROSITE" id="PS50305">
    <property type="entry name" value="SIRTUIN"/>
    <property type="match status" value="1"/>
</dbReference>
<gene>
    <name evidence="6" type="ORF">EJ03DRAFT_324848</name>
</gene>
<dbReference type="InterPro" id="IPR026590">
    <property type="entry name" value="Ssirtuin_cat_dom"/>
</dbReference>
<dbReference type="EMBL" id="ML995815">
    <property type="protein sequence ID" value="KAF2772440.1"/>
    <property type="molecule type" value="Genomic_DNA"/>
</dbReference>
<feature type="binding site" evidence="4">
    <location>
        <position position="138"/>
    </location>
    <ligand>
        <name>Zn(2+)</name>
        <dbReference type="ChEBI" id="CHEBI:29105"/>
    </ligand>
</feature>
<protein>
    <submittedName>
        <fullName evidence="6">DHS-like NAD/FAD-binding domain-containing protein</fullName>
    </submittedName>
</protein>
<keyword evidence="2" id="KW-0808">Transferase</keyword>
<dbReference type="Pfam" id="PF02146">
    <property type="entry name" value="SIR2"/>
    <property type="match status" value="1"/>
</dbReference>
<feature type="active site" description="Proton acceptor" evidence="4">
    <location>
        <position position="124"/>
    </location>
</feature>
<dbReference type="InterPro" id="IPR050134">
    <property type="entry name" value="NAD-dep_sirtuin_deacylases"/>
</dbReference>
<dbReference type="Proteomes" id="UP000799436">
    <property type="component" value="Unassembled WGS sequence"/>
</dbReference>
<evidence type="ECO:0000313" key="6">
    <source>
        <dbReference type="EMBL" id="KAF2772440.1"/>
    </source>
</evidence>
<evidence type="ECO:0000256" key="4">
    <source>
        <dbReference type="PROSITE-ProRule" id="PRU00236"/>
    </source>
</evidence>
<keyword evidence="4" id="KW-0479">Metal-binding</keyword>
<evidence type="ECO:0000256" key="2">
    <source>
        <dbReference type="ARBA" id="ARBA00022679"/>
    </source>
</evidence>
<evidence type="ECO:0000259" key="5">
    <source>
        <dbReference type="PROSITE" id="PS50305"/>
    </source>
</evidence>
<evidence type="ECO:0000256" key="3">
    <source>
        <dbReference type="ARBA" id="ARBA00023027"/>
    </source>
</evidence>
<dbReference type="InterPro" id="IPR026591">
    <property type="entry name" value="Sirtuin_cat_small_dom_sf"/>
</dbReference>
<name>A0A6G1LIJ7_9PEZI</name>
<keyword evidence="4" id="KW-0862">Zinc</keyword>
<accession>A0A6G1LIJ7</accession>
<organism evidence="6 7">
    <name type="scientific">Teratosphaeria nubilosa</name>
    <dbReference type="NCBI Taxonomy" id="161662"/>
    <lineage>
        <taxon>Eukaryota</taxon>
        <taxon>Fungi</taxon>
        <taxon>Dikarya</taxon>
        <taxon>Ascomycota</taxon>
        <taxon>Pezizomycotina</taxon>
        <taxon>Dothideomycetes</taxon>
        <taxon>Dothideomycetidae</taxon>
        <taxon>Mycosphaerellales</taxon>
        <taxon>Teratosphaeriaceae</taxon>
        <taxon>Teratosphaeria</taxon>
    </lineage>
</organism>
<sequence length="307" mass="32994">MAVPSTDIATFHTHLLSSPRILALLGARLSASSGLPTFRGAGGLWRTHSAPDLATSEAFAADSGLVWQFYSYRRHMALAASPNAAHYALAELARRKPGFQCLSQNVDGLSPRAGHPEKQLQLLHGSLFEVKCVNERECGYRETNFTDPIVPALAIPQSGGDPTSNSARDLDISNIATPLPHLNPKDLPTCPHCASLLRPAVVWFGESLPRHVLQIIDTFLSDPEPTDLIMVIGTSAQVFPAAGYIQEARDAGARVCVVNMDAGDSPPTGWAEGDWVFRGDAAEIVSRLLEVVVGDVREGMENARAKV</sequence>
<dbReference type="PANTHER" id="PTHR11085:SF10">
    <property type="entry name" value="NAD-DEPENDENT PROTEIN DEACYLASE SIRTUIN-5, MITOCHONDRIAL-RELATED"/>
    <property type="match status" value="1"/>
</dbReference>
<dbReference type="GO" id="GO:0046872">
    <property type="term" value="F:metal ion binding"/>
    <property type="evidence" value="ECO:0007669"/>
    <property type="project" value="UniProtKB-KW"/>
</dbReference>
<proteinExistence type="inferred from homology"/>
<feature type="domain" description="Deacetylase sirtuin-type" evidence="5">
    <location>
        <begin position="1"/>
        <end position="306"/>
    </location>
</feature>
<dbReference type="PANTHER" id="PTHR11085">
    <property type="entry name" value="NAD-DEPENDENT PROTEIN DEACYLASE SIRTUIN-5, MITOCHONDRIAL-RELATED"/>
    <property type="match status" value="1"/>
</dbReference>
<keyword evidence="3" id="KW-0520">NAD</keyword>
<feature type="binding site" evidence="4">
    <location>
        <position position="132"/>
    </location>
    <ligand>
        <name>Zn(2+)</name>
        <dbReference type="ChEBI" id="CHEBI:29105"/>
    </ligand>
</feature>
<dbReference type="SUPFAM" id="SSF52467">
    <property type="entry name" value="DHS-like NAD/FAD-binding domain"/>
    <property type="match status" value="1"/>
</dbReference>
<feature type="binding site" evidence="4">
    <location>
        <position position="193"/>
    </location>
    <ligand>
        <name>Zn(2+)</name>
        <dbReference type="ChEBI" id="CHEBI:29105"/>
    </ligand>
</feature>
<reference evidence="6" key="1">
    <citation type="journal article" date="2020" name="Stud. Mycol.">
        <title>101 Dothideomycetes genomes: a test case for predicting lifestyles and emergence of pathogens.</title>
        <authorList>
            <person name="Haridas S."/>
            <person name="Albert R."/>
            <person name="Binder M."/>
            <person name="Bloem J."/>
            <person name="Labutti K."/>
            <person name="Salamov A."/>
            <person name="Andreopoulos B."/>
            <person name="Baker S."/>
            <person name="Barry K."/>
            <person name="Bills G."/>
            <person name="Bluhm B."/>
            <person name="Cannon C."/>
            <person name="Castanera R."/>
            <person name="Culley D."/>
            <person name="Daum C."/>
            <person name="Ezra D."/>
            <person name="Gonzalez J."/>
            <person name="Henrissat B."/>
            <person name="Kuo A."/>
            <person name="Liang C."/>
            <person name="Lipzen A."/>
            <person name="Lutzoni F."/>
            <person name="Magnuson J."/>
            <person name="Mondo S."/>
            <person name="Nolan M."/>
            <person name="Ohm R."/>
            <person name="Pangilinan J."/>
            <person name="Park H.-J."/>
            <person name="Ramirez L."/>
            <person name="Alfaro M."/>
            <person name="Sun H."/>
            <person name="Tritt A."/>
            <person name="Yoshinaga Y."/>
            <person name="Zwiers L.-H."/>
            <person name="Turgeon B."/>
            <person name="Goodwin S."/>
            <person name="Spatafora J."/>
            <person name="Crous P."/>
            <person name="Grigoriev I."/>
        </authorList>
    </citation>
    <scope>NUCLEOTIDE SEQUENCE</scope>
    <source>
        <strain evidence="6">CBS 116005</strain>
    </source>
</reference>
<dbReference type="Gene3D" id="3.40.50.1220">
    <property type="entry name" value="TPP-binding domain"/>
    <property type="match status" value="1"/>
</dbReference>
<dbReference type="GO" id="GO:0005634">
    <property type="term" value="C:nucleus"/>
    <property type="evidence" value="ECO:0007669"/>
    <property type="project" value="TreeGrafter"/>
</dbReference>
<evidence type="ECO:0000313" key="7">
    <source>
        <dbReference type="Proteomes" id="UP000799436"/>
    </source>
</evidence>
<dbReference type="Gene3D" id="3.30.1600.10">
    <property type="entry name" value="SIR2/SIRT2 'Small Domain"/>
    <property type="match status" value="1"/>
</dbReference>
<dbReference type="GO" id="GO:0017136">
    <property type="term" value="F:histone deacetylase activity, NAD-dependent"/>
    <property type="evidence" value="ECO:0007669"/>
    <property type="project" value="TreeGrafter"/>
</dbReference>
<dbReference type="OrthoDB" id="424302at2759"/>
<dbReference type="InterPro" id="IPR003000">
    <property type="entry name" value="Sirtuin"/>
</dbReference>
<comment type="similarity">
    <text evidence="1">Belongs to the sirtuin family. Class I subfamily.</text>
</comment>
<dbReference type="AlphaFoldDB" id="A0A6G1LIJ7"/>
<keyword evidence="7" id="KW-1185">Reference proteome</keyword>
<dbReference type="InterPro" id="IPR029035">
    <property type="entry name" value="DHS-like_NAD/FAD-binding_dom"/>
</dbReference>
<evidence type="ECO:0000256" key="1">
    <source>
        <dbReference type="ARBA" id="ARBA00006924"/>
    </source>
</evidence>
<dbReference type="GO" id="GO:0070403">
    <property type="term" value="F:NAD+ binding"/>
    <property type="evidence" value="ECO:0007669"/>
    <property type="project" value="InterPro"/>
</dbReference>
<feature type="binding site" evidence="4">
    <location>
        <position position="190"/>
    </location>
    <ligand>
        <name>Zn(2+)</name>
        <dbReference type="ChEBI" id="CHEBI:29105"/>
    </ligand>
</feature>